<accession>A0ACA9SCH4</accession>
<comment type="caution">
    <text evidence="1">The sequence shown here is derived from an EMBL/GenBank/DDBJ whole genome shotgun (WGS) entry which is preliminary data.</text>
</comment>
<feature type="non-terminal residue" evidence="1">
    <location>
        <position position="1"/>
    </location>
</feature>
<sequence length="76" mass="8798">SVNELQKYVESVEDKKGLPPVILEITKTETSEEKLKKQILKGLLDKINNLEITKTDDFDEKLKKQIDEILTNKINE</sequence>
<keyword evidence="2" id="KW-1185">Reference proteome</keyword>
<evidence type="ECO:0000313" key="2">
    <source>
        <dbReference type="Proteomes" id="UP000789920"/>
    </source>
</evidence>
<protein>
    <submittedName>
        <fullName evidence="1">19041_t:CDS:1</fullName>
    </submittedName>
</protein>
<dbReference type="Proteomes" id="UP000789920">
    <property type="component" value="Unassembled WGS sequence"/>
</dbReference>
<organism evidence="1 2">
    <name type="scientific">Racocetra persica</name>
    <dbReference type="NCBI Taxonomy" id="160502"/>
    <lineage>
        <taxon>Eukaryota</taxon>
        <taxon>Fungi</taxon>
        <taxon>Fungi incertae sedis</taxon>
        <taxon>Mucoromycota</taxon>
        <taxon>Glomeromycotina</taxon>
        <taxon>Glomeromycetes</taxon>
        <taxon>Diversisporales</taxon>
        <taxon>Gigasporaceae</taxon>
        <taxon>Racocetra</taxon>
    </lineage>
</organism>
<reference evidence="1" key="1">
    <citation type="submission" date="2021-06" db="EMBL/GenBank/DDBJ databases">
        <authorList>
            <person name="Kallberg Y."/>
            <person name="Tangrot J."/>
            <person name="Rosling A."/>
        </authorList>
    </citation>
    <scope>NUCLEOTIDE SEQUENCE</scope>
    <source>
        <strain evidence="1">MA461A</strain>
    </source>
</reference>
<evidence type="ECO:0000313" key="1">
    <source>
        <dbReference type="EMBL" id="CAG8835431.1"/>
    </source>
</evidence>
<proteinExistence type="predicted"/>
<feature type="non-terminal residue" evidence="1">
    <location>
        <position position="76"/>
    </location>
</feature>
<gene>
    <name evidence="1" type="ORF">RPERSI_LOCUS29542</name>
</gene>
<dbReference type="EMBL" id="CAJVQC010111903">
    <property type="protein sequence ID" value="CAG8835431.1"/>
    <property type="molecule type" value="Genomic_DNA"/>
</dbReference>
<name>A0ACA9SCH4_9GLOM</name>